<keyword evidence="8" id="KW-1185">Reference proteome</keyword>
<keyword evidence="4" id="KW-0804">Transcription</keyword>
<evidence type="ECO:0000256" key="4">
    <source>
        <dbReference type="ARBA" id="ARBA00023163"/>
    </source>
</evidence>
<evidence type="ECO:0000256" key="5">
    <source>
        <dbReference type="ARBA" id="ARBA00023242"/>
    </source>
</evidence>
<feature type="region of interest" description="Disordered" evidence="6">
    <location>
        <begin position="90"/>
        <end position="159"/>
    </location>
</feature>
<dbReference type="InterPro" id="IPR051089">
    <property type="entry name" value="prtT"/>
</dbReference>
<organism evidence="7 8">
    <name type="scientific">Parachaetomium inaequale</name>
    <dbReference type="NCBI Taxonomy" id="2588326"/>
    <lineage>
        <taxon>Eukaryota</taxon>
        <taxon>Fungi</taxon>
        <taxon>Dikarya</taxon>
        <taxon>Ascomycota</taxon>
        <taxon>Pezizomycotina</taxon>
        <taxon>Sordariomycetes</taxon>
        <taxon>Sordariomycetidae</taxon>
        <taxon>Sordariales</taxon>
        <taxon>Chaetomiaceae</taxon>
        <taxon>Parachaetomium</taxon>
    </lineage>
</organism>
<feature type="compositionally biased region" description="Polar residues" evidence="6">
    <location>
        <begin position="90"/>
        <end position="113"/>
    </location>
</feature>
<proteinExistence type="predicted"/>
<dbReference type="EMBL" id="MU854363">
    <property type="protein sequence ID" value="KAK4041130.1"/>
    <property type="molecule type" value="Genomic_DNA"/>
</dbReference>
<dbReference type="Gene3D" id="4.10.240.10">
    <property type="entry name" value="Zn(2)-C6 fungal-type DNA-binding domain"/>
    <property type="match status" value="1"/>
</dbReference>
<evidence type="ECO:0000256" key="6">
    <source>
        <dbReference type="SAM" id="MobiDB-lite"/>
    </source>
</evidence>
<dbReference type="AlphaFoldDB" id="A0AAN6PJJ2"/>
<comment type="subcellular location">
    <subcellularLocation>
        <location evidence="1">Nucleus</location>
    </subcellularLocation>
</comment>
<sequence length="614" mass="66592">MERRGPSHSGPYGLACTSCFKSKSKCVARPDGDGCQRCHRLHKQCGPSDALRRRTLDKKQSSAARIAELESKLGALISQLQSRNVISGDATQRQSPVLPEASSQPAGANSAQPLSAAEGEAQDGDHTEDDDVNFGSGHWSASPQAVPTSARPEPQLEVSEAEGETLLGTFRSCMLPHFAFVYLPAHLSAHQLRRDRPFLFRAIVCTVSPSAWEKLARGRALKMAIAEGMLGRESQTSTGRMDLLLALLTYISWSWDHVLNHGSLSRLTLQAISLASEMRLEPPAPPDARMMALFTPGFDPQSETTGAGTRHDFLERQRAVLGCFVLSSAVSAYYGQVDALRWTQQMEDGLAAISSNHDCPTDAVLTMQVRLQLLAQKSVQVHQQQQLEQGQVVASEMPTLPALMALTTQQGQLQDIQMALAPALRQQALIRVHIHATELCVSEATHAVNSMVPLMVSQFARMTGGSGPMNAGGGAASSTSSRQERLQCLWQCVRAIQACTSALLALPPSEFRGISFLQWAQLARCAVALNRLTTTVVIPTWDHAAVRAIIDVPELLDRVAGKLELVAQQAGEQGCDGVFTRLARTMREFCADASGRAAEDPRLAEHSEARISRR</sequence>
<dbReference type="PANTHER" id="PTHR31845">
    <property type="entry name" value="FINGER DOMAIN PROTEIN, PUTATIVE-RELATED"/>
    <property type="match status" value="1"/>
</dbReference>
<evidence type="ECO:0000256" key="3">
    <source>
        <dbReference type="ARBA" id="ARBA00023125"/>
    </source>
</evidence>
<evidence type="ECO:0000313" key="8">
    <source>
        <dbReference type="Proteomes" id="UP001303115"/>
    </source>
</evidence>
<keyword evidence="2" id="KW-0805">Transcription regulation</keyword>
<evidence type="ECO:0008006" key="9">
    <source>
        <dbReference type="Google" id="ProtNLM"/>
    </source>
</evidence>
<dbReference type="CDD" id="cd00067">
    <property type="entry name" value="GAL4"/>
    <property type="match status" value="1"/>
</dbReference>
<dbReference type="GO" id="GO:0000981">
    <property type="term" value="F:DNA-binding transcription factor activity, RNA polymerase II-specific"/>
    <property type="evidence" value="ECO:0007669"/>
    <property type="project" value="InterPro"/>
</dbReference>
<name>A0AAN6PJJ2_9PEZI</name>
<gene>
    <name evidence="7" type="ORF">C8A01DRAFT_45668</name>
</gene>
<dbReference type="PANTHER" id="PTHR31845:SF18">
    <property type="entry name" value="ZN(II)2CYS6 TRANSCRIPTION FACTOR (EUROFUNG)"/>
    <property type="match status" value="1"/>
</dbReference>
<keyword evidence="5" id="KW-0539">Nucleus</keyword>
<protein>
    <recommendedName>
        <fullName evidence="9">Zn(2)-C6 fungal-type domain-containing protein</fullName>
    </recommendedName>
</protein>
<dbReference type="InterPro" id="IPR036864">
    <property type="entry name" value="Zn2-C6_fun-type_DNA-bd_sf"/>
</dbReference>
<dbReference type="InterPro" id="IPR001138">
    <property type="entry name" value="Zn2Cys6_DnaBD"/>
</dbReference>
<evidence type="ECO:0000313" key="7">
    <source>
        <dbReference type="EMBL" id="KAK4041130.1"/>
    </source>
</evidence>
<evidence type="ECO:0000256" key="1">
    <source>
        <dbReference type="ARBA" id="ARBA00004123"/>
    </source>
</evidence>
<dbReference type="SUPFAM" id="SSF57701">
    <property type="entry name" value="Zn2/Cys6 DNA-binding domain"/>
    <property type="match status" value="1"/>
</dbReference>
<evidence type="ECO:0000256" key="2">
    <source>
        <dbReference type="ARBA" id="ARBA00023015"/>
    </source>
</evidence>
<dbReference type="GO" id="GO:0008270">
    <property type="term" value="F:zinc ion binding"/>
    <property type="evidence" value="ECO:0007669"/>
    <property type="project" value="InterPro"/>
</dbReference>
<comment type="caution">
    <text evidence="7">The sequence shown here is derived from an EMBL/GenBank/DDBJ whole genome shotgun (WGS) entry which is preliminary data.</text>
</comment>
<dbReference type="Proteomes" id="UP001303115">
    <property type="component" value="Unassembled WGS sequence"/>
</dbReference>
<feature type="compositionally biased region" description="Acidic residues" evidence="6">
    <location>
        <begin position="120"/>
        <end position="132"/>
    </location>
</feature>
<keyword evidence="3" id="KW-0238">DNA-binding</keyword>
<dbReference type="GO" id="GO:0000976">
    <property type="term" value="F:transcription cis-regulatory region binding"/>
    <property type="evidence" value="ECO:0007669"/>
    <property type="project" value="TreeGrafter"/>
</dbReference>
<accession>A0AAN6PJJ2</accession>
<reference evidence="8" key="1">
    <citation type="journal article" date="2023" name="Mol. Phylogenet. Evol.">
        <title>Genome-scale phylogeny and comparative genomics of the fungal order Sordariales.</title>
        <authorList>
            <person name="Hensen N."/>
            <person name="Bonometti L."/>
            <person name="Westerberg I."/>
            <person name="Brannstrom I.O."/>
            <person name="Guillou S."/>
            <person name="Cros-Aarteil S."/>
            <person name="Calhoun S."/>
            <person name="Haridas S."/>
            <person name="Kuo A."/>
            <person name="Mondo S."/>
            <person name="Pangilinan J."/>
            <person name="Riley R."/>
            <person name="LaButti K."/>
            <person name="Andreopoulos B."/>
            <person name="Lipzen A."/>
            <person name="Chen C."/>
            <person name="Yan M."/>
            <person name="Daum C."/>
            <person name="Ng V."/>
            <person name="Clum A."/>
            <person name="Steindorff A."/>
            <person name="Ohm R.A."/>
            <person name="Martin F."/>
            <person name="Silar P."/>
            <person name="Natvig D.O."/>
            <person name="Lalanne C."/>
            <person name="Gautier V."/>
            <person name="Ament-Velasquez S.L."/>
            <person name="Kruys A."/>
            <person name="Hutchinson M.I."/>
            <person name="Powell A.J."/>
            <person name="Barry K."/>
            <person name="Miller A.N."/>
            <person name="Grigoriev I.V."/>
            <person name="Debuchy R."/>
            <person name="Gladieux P."/>
            <person name="Hiltunen Thoren M."/>
            <person name="Johannesson H."/>
        </authorList>
    </citation>
    <scope>NUCLEOTIDE SEQUENCE [LARGE SCALE GENOMIC DNA]</scope>
    <source>
        <strain evidence="8">CBS 284.82</strain>
    </source>
</reference>
<dbReference type="GO" id="GO:0005634">
    <property type="term" value="C:nucleus"/>
    <property type="evidence" value="ECO:0007669"/>
    <property type="project" value="UniProtKB-SubCell"/>
</dbReference>